<sequence length="100" mass="11417">MRRQEAADSGIVPQQLVLMSKDHNIPSLHQYGEELASESATKKLHQKRNNKKYDQKKEGDDKMNGCSICPKHMDAIDVSFLPYPCGFSMFLLSYGDQIKR</sequence>
<accession>A0ABC8M2B4</accession>
<feature type="region of interest" description="Disordered" evidence="1">
    <location>
        <begin position="38"/>
        <end position="62"/>
    </location>
</feature>
<keyword evidence="3" id="KW-1185">Reference proteome</keyword>
<comment type="caution">
    <text evidence="2">The sequence shown here is derived from an EMBL/GenBank/DDBJ whole genome shotgun (WGS) entry which is preliminary data.</text>
</comment>
<proteinExistence type="predicted"/>
<dbReference type="Proteomes" id="UP001642260">
    <property type="component" value="Unassembled WGS sequence"/>
</dbReference>
<name>A0ABC8M2B4_ERUVS</name>
<gene>
    <name evidence="2" type="ORF">ERUC_LOCUS42752</name>
</gene>
<reference evidence="2 3" key="1">
    <citation type="submission" date="2022-03" db="EMBL/GenBank/DDBJ databases">
        <authorList>
            <person name="Macdonald S."/>
            <person name="Ahmed S."/>
            <person name="Newling K."/>
        </authorList>
    </citation>
    <scope>NUCLEOTIDE SEQUENCE [LARGE SCALE GENOMIC DNA]</scope>
</reference>
<dbReference type="EMBL" id="CAKOAT010885153">
    <property type="protein sequence ID" value="CAH8390269.1"/>
    <property type="molecule type" value="Genomic_DNA"/>
</dbReference>
<feature type="compositionally biased region" description="Basic and acidic residues" evidence="1">
    <location>
        <begin position="51"/>
        <end position="62"/>
    </location>
</feature>
<evidence type="ECO:0000313" key="3">
    <source>
        <dbReference type="Proteomes" id="UP001642260"/>
    </source>
</evidence>
<evidence type="ECO:0000313" key="2">
    <source>
        <dbReference type="EMBL" id="CAH8390269.1"/>
    </source>
</evidence>
<protein>
    <submittedName>
        <fullName evidence="2">Uncharacterized protein</fullName>
    </submittedName>
</protein>
<evidence type="ECO:0000256" key="1">
    <source>
        <dbReference type="SAM" id="MobiDB-lite"/>
    </source>
</evidence>
<organism evidence="2 3">
    <name type="scientific">Eruca vesicaria subsp. sativa</name>
    <name type="common">Garden rocket</name>
    <name type="synonym">Eruca sativa</name>
    <dbReference type="NCBI Taxonomy" id="29727"/>
    <lineage>
        <taxon>Eukaryota</taxon>
        <taxon>Viridiplantae</taxon>
        <taxon>Streptophyta</taxon>
        <taxon>Embryophyta</taxon>
        <taxon>Tracheophyta</taxon>
        <taxon>Spermatophyta</taxon>
        <taxon>Magnoliopsida</taxon>
        <taxon>eudicotyledons</taxon>
        <taxon>Gunneridae</taxon>
        <taxon>Pentapetalae</taxon>
        <taxon>rosids</taxon>
        <taxon>malvids</taxon>
        <taxon>Brassicales</taxon>
        <taxon>Brassicaceae</taxon>
        <taxon>Brassiceae</taxon>
        <taxon>Eruca</taxon>
    </lineage>
</organism>
<dbReference type="AlphaFoldDB" id="A0ABC8M2B4"/>